<dbReference type="Gene3D" id="3.30.1330.60">
    <property type="entry name" value="OmpA-like domain"/>
    <property type="match status" value="1"/>
</dbReference>
<dbReference type="SUPFAM" id="SSF103088">
    <property type="entry name" value="OmpA-like"/>
    <property type="match status" value="1"/>
</dbReference>
<dbReference type="InterPro" id="IPR036737">
    <property type="entry name" value="OmpA-like_sf"/>
</dbReference>
<sequence>MVKTLRLESWLDFGGGKGIKRRGSRARHVASLYFYNKDVNLRNQDKVVLDQLGKLLAYTATVKGGLSASVVGHADIRPSTKPTNDALSHQRALYTRREFQRALVKNSKLIVGAFDVGLSANGTADCQLDRKAVKGDEQALAKYRRADVWIAAVLKEKPNETERPTPPDLARFTFAHEWMKLIKAGDKKTLHMLGRQALTIFHWTRYRGQAVSFHKQPPIKPPWWDSREGLLFDSRGRSEKVQRAMLFVRDVNEMGYWGDKLFSADPPGLLVREVKMRGGVAFYTDLRLRETTRAIGYYKFIRREVHRVALEIENDPDLK</sequence>
<comment type="caution">
    <text evidence="1">The sequence shown here is derived from an EMBL/GenBank/DDBJ whole genome shotgun (WGS) entry which is preliminary data.</text>
</comment>
<evidence type="ECO:0000313" key="2">
    <source>
        <dbReference type="Proteomes" id="UP000547674"/>
    </source>
</evidence>
<dbReference type="Proteomes" id="UP000547674">
    <property type="component" value="Unassembled WGS sequence"/>
</dbReference>
<reference evidence="1 2" key="1">
    <citation type="submission" date="2020-03" db="EMBL/GenBank/DDBJ databases">
        <title>Metabolic flexibility allows generalist bacteria to become dominant in a frequently disturbed ecosystem.</title>
        <authorList>
            <person name="Chen Y.-J."/>
            <person name="Leung P.M."/>
            <person name="Bay S.K."/>
            <person name="Hugenholtz P."/>
            <person name="Kessler A.J."/>
            <person name="Shelley G."/>
            <person name="Waite D.W."/>
            <person name="Cook P.L."/>
            <person name="Greening C."/>
        </authorList>
    </citation>
    <scope>NUCLEOTIDE SEQUENCE [LARGE SCALE GENOMIC DNA]</scope>
    <source>
        <strain evidence="1">SS_bin_28</strain>
    </source>
</reference>
<name>A0A7Y2H227_UNCEI</name>
<dbReference type="AlphaFoldDB" id="A0A7Y2H227"/>
<gene>
    <name evidence="1" type="ORF">HKN21_07880</name>
</gene>
<protein>
    <submittedName>
        <fullName evidence="1">Uncharacterized protein</fullName>
    </submittedName>
</protein>
<accession>A0A7Y2H227</accession>
<evidence type="ECO:0000313" key="1">
    <source>
        <dbReference type="EMBL" id="NNF06664.1"/>
    </source>
</evidence>
<dbReference type="EMBL" id="JABDJR010000311">
    <property type="protein sequence ID" value="NNF06664.1"/>
    <property type="molecule type" value="Genomic_DNA"/>
</dbReference>
<proteinExistence type="predicted"/>
<organism evidence="1 2">
    <name type="scientific">Eiseniibacteriota bacterium</name>
    <dbReference type="NCBI Taxonomy" id="2212470"/>
    <lineage>
        <taxon>Bacteria</taxon>
        <taxon>Candidatus Eiseniibacteriota</taxon>
    </lineage>
</organism>